<proteinExistence type="predicted"/>
<dbReference type="OrthoDB" id="2371514at2"/>
<organism evidence="1 2">
    <name type="scientific">Streptohalobacillus salinus</name>
    <dbReference type="NCBI Taxonomy" id="621096"/>
    <lineage>
        <taxon>Bacteria</taxon>
        <taxon>Bacillati</taxon>
        <taxon>Bacillota</taxon>
        <taxon>Bacilli</taxon>
        <taxon>Bacillales</taxon>
        <taxon>Bacillaceae</taxon>
        <taxon>Streptohalobacillus</taxon>
    </lineage>
</organism>
<dbReference type="RefSeq" id="WP_110250913.1">
    <property type="nucleotide sequence ID" value="NZ_QJJR01000004.1"/>
</dbReference>
<comment type="caution">
    <text evidence="1">The sequence shown here is derived from an EMBL/GenBank/DDBJ whole genome shotgun (WGS) entry which is preliminary data.</text>
</comment>
<protein>
    <submittedName>
        <fullName evidence="1">Uncharacterized protein</fullName>
    </submittedName>
</protein>
<sequence length="94" mass="10585">MESETDYRETAPVISEWTTVDISHTSVANIVKRVGKAQAIADAQMLEELEIADQLPEGKPVDFLFAEADGVYVKRKSKFLKRLFMRDGIRAVNV</sequence>
<evidence type="ECO:0000313" key="1">
    <source>
        <dbReference type="EMBL" id="PXW91610.1"/>
    </source>
</evidence>
<name>A0A2V3WBV0_9BACI</name>
<evidence type="ECO:0000313" key="2">
    <source>
        <dbReference type="Proteomes" id="UP000247922"/>
    </source>
</evidence>
<keyword evidence="2" id="KW-1185">Reference proteome</keyword>
<accession>A0A2V3WBV0</accession>
<dbReference type="Proteomes" id="UP000247922">
    <property type="component" value="Unassembled WGS sequence"/>
</dbReference>
<gene>
    <name evidence="1" type="ORF">DES38_10436</name>
</gene>
<reference evidence="1 2" key="1">
    <citation type="submission" date="2018-05" db="EMBL/GenBank/DDBJ databases">
        <title>Genomic Encyclopedia of Type Strains, Phase IV (KMG-IV): sequencing the most valuable type-strain genomes for metagenomic binning, comparative biology and taxonomic classification.</title>
        <authorList>
            <person name="Goeker M."/>
        </authorList>
    </citation>
    <scope>NUCLEOTIDE SEQUENCE [LARGE SCALE GENOMIC DNA]</scope>
    <source>
        <strain evidence="1 2">DSM 22440</strain>
    </source>
</reference>
<dbReference type="EMBL" id="QJJR01000004">
    <property type="protein sequence ID" value="PXW91610.1"/>
    <property type="molecule type" value="Genomic_DNA"/>
</dbReference>
<dbReference type="AlphaFoldDB" id="A0A2V3WBV0"/>